<keyword evidence="1" id="KW-0812">Transmembrane</keyword>
<keyword evidence="1" id="KW-1133">Transmembrane helix</keyword>
<feature type="transmembrane region" description="Helical" evidence="1">
    <location>
        <begin position="209"/>
        <end position="227"/>
    </location>
</feature>
<evidence type="ECO:0000313" key="3">
    <source>
        <dbReference type="Proteomes" id="UP001596142"/>
    </source>
</evidence>
<feature type="transmembrane region" description="Helical" evidence="1">
    <location>
        <begin position="177"/>
        <end position="197"/>
    </location>
</feature>
<name>A0ABW0YKH6_9BACI</name>
<gene>
    <name evidence="2" type="ORF">ACFPU1_00400</name>
</gene>
<feature type="transmembrane region" description="Helical" evidence="1">
    <location>
        <begin position="151"/>
        <end position="171"/>
    </location>
</feature>
<dbReference type="PANTHER" id="PTHR37308:SF1">
    <property type="entry name" value="POLYPRENYL-PHOSPHATE TRANSPORTER"/>
    <property type="match status" value="1"/>
</dbReference>
<reference evidence="3" key="1">
    <citation type="journal article" date="2019" name="Int. J. Syst. Evol. Microbiol.">
        <title>The Global Catalogue of Microorganisms (GCM) 10K type strain sequencing project: providing services to taxonomists for standard genome sequencing and annotation.</title>
        <authorList>
            <consortium name="The Broad Institute Genomics Platform"/>
            <consortium name="The Broad Institute Genome Sequencing Center for Infectious Disease"/>
            <person name="Wu L."/>
            <person name="Ma J."/>
        </authorList>
    </citation>
    <scope>NUCLEOTIDE SEQUENCE [LARGE SCALE GENOMIC DNA]</scope>
    <source>
        <strain evidence="3">CECT 7184</strain>
    </source>
</reference>
<dbReference type="PANTHER" id="PTHR37308">
    <property type="entry name" value="INTEGRAL MEMBRANE PROTEIN"/>
    <property type="match status" value="1"/>
</dbReference>
<dbReference type="InterPro" id="IPR007163">
    <property type="entry name" value="VCA0040-like"/>
</dbReference>
<dbReference type="Pfam" id="PF04018">
    <property type="entry name" value="VCA0040-like"/>
    <property type="match status" value="1"/>
</dbReference>
<dbReference type="RefSeq" id="WP_385938218.1">
    <property type="nucleotide sequence ID" value="NZ_JBHSOZ010000002.1"/>
</dbReference>
<feature type="transmembrane region" description="Helical" evidence="1">
    <location>
        <begin position="6"/>
        <end position="29"/>
    </location>
</feature>
<organism evidence="2 3">
    <name type="scientific">Thalassorhabdus alkalitolerans</name>
    <dbReference type="NCBI Taxonomy" id="2282697"/>
    <lineage>
        <taxon>Bacteria</taxon>
        <taxon>Bacillati</taxon>
        <taxon>Bacillota</taxon>
        <taxon>Bacilli</taxon>
        <taxon>Bacillales</taxon>
        <taxon>Bacillaceae</taxon>
        <taxon>Thalassorhabdus</taxon>
    </lineage>
</organism>
<evidence type="ECO:0000313" key="2">
    <source>
        <dbReference type="EMBL" id="MFC5711232.1"/>
    </source>
</evidence>
<protein>
    <submittedName>
        <fullName evidence="2">DUF368 domain-containing protein</fullName>
    </submittedName>
</protein>
<sequence>MGISDLIPGVSGGTIALLVGVYYRLIAAIDGIFSREWKKHLMFLIPLGTGVVLALLSMSRLIEWLLADYPQPTFFFFLGLIIGIIPFLLKEVDYKKTFKGKHIALLLAAAAIVASTAFIRDEEMSAVMSNLTAMDYLLLFFGGWAASSAMILPGVSGSFVFLLIGIYPTVLNAISTINIPVIIVVGAGIALGLIITSKIIKKLIRNYKIGTYAVMTGLVTGSIFVVFPGIEGSMFLFLISLVTFIAGLFCSLKLSSLGEKAKASQLKVTRAS</sequence>
<dbReference type="EMBL" id="JBHSOZ010000002">
    <property type="protein sequence ID" value="MFC5711232.1"/>
    <property type="molecule type" value="Genomic_DNA"/>
</dbReference>
<accession>A0ABW0YKH6</accession>
<proteinExistence type="predicted"/>
<comment type="caution">
    <text evidence="2">The sequence shown here is derived from an EMBL/GenBank/DDBJ whole genome shotgun (WGS) entry which is preliminary data.</text>
</comment>
<feature type="transmembrane region" description="Helical" evidence="1">
    <location>
        <begin position="233"/>
        <end position="252"/>
    </location>
</feature>
<dbReference type="Proteomes" id="UP001596142">
    <property type="component" value="Unassembled WGS sequence"/>
</dbReference>
<keyword evidence="1" id="KW-0472">Membrane</keyword>
<feature type="transmembrane region" description="Helical" evidence="1">
    <location>
        <begin position="125"/>
        <end position="144"/>
    </location>
</feature>
<feature type="transmembrane region" description="Helical" evidence="1">
    <location>
        <begin position="102"/>
        <end position="119"/>
    </location>
</feature>
<keyword evidence="3" id="KW-1185">Reference proteome</keyword>
<feature type="transmembrane region" description="Helical" evidence="1">
    <location>
        <begin position="74"/>
        <end position="90"/>
    </location>
</feature>
<evidence type="ECO:0000256" key="1">
    <source>
        <dbReference type="SAM" id="Phobius"/>
    </source>
</evidence>
<feature type="transmembrane region" description="Helical" evidence="1">
    <location>
        <begin position="41"/>
        <end position="62"/>
    </location>
</feature>